<organism evidence="1 2">
    <name type="scientific">Panagrolaimus sp. PS1159</name>
    <dbReference type="NCBI Taxonomy" id="55785"/>
    <lineage>
        <taxon>Eukaryota</taxon>
        <taxon>Metazoa</taxon>
        <taxon>Ecdysozoa</taxon>
        <taxon>Nematoda</taxon>
        <taxon>Chromadorea</taxon>
        <taxon>Rhabditida</taxon>
        <taxon>Tylenchina</taxon>
        <taxon>Panagrolaimomorpha</taxon>
        <taxon>Panagrolaimoidea</taxon>
        <taxon>Panagrolaimidae</taxon>
        <taxon>Panagrolaimus</taxon>
    </lineage>
</organism>
<evidence type="ECO:0000313" key="2">
    <source>
        <dbReference type="WBParaSite" id="PS1159_v2.g21027.t1"/>
    </source>
</evidence>
<dbReference type="WBParaSite" id="PS1159_v2.g21027.t1">
    <property type="protein sequence ID" value="PS1159_v2.g21027.t1"/>
    <property type="gene ID" value="PS1159_v2.g21027"/>
</dbReference>
<protein>
    <submittedName>
        <fullName evidence="2">Uncharacterized protein</fullName>
    </submittedName>
</protein>
<evidence type="ECO:0000313" key="1">
    <source>
        <dbReference type="Proteomes" id="UP000887580"/>
    </source>
</evidence>
<proteinExistence type="predicted"/>
<name>A0AC35FUC9_9BILA</name>
<dbReference type="Proteomes" id="UP000887580">
    <property type="component" value="Unplaced"/>
</dbReference>
<accession>A0AC35FUC9</accession>
<sequence length="270" mass="30720">MITRHKLFRAFFLSVSAILLKLTTTTTATIMPDELDNFFAKKKNKDKKKKNALHVGDIAEYLDHTNRNHELIEHEEKDQRHNEKEPKNGENDGEDSEWLEAPEEDISTKFAEIGIKDMDVSELTDDEEEQEAKVENIATKTWKNPVEVTTPTETPQYTIATPKKYVPPVARQGRRSGAAFDLKNEEMFPSIANADKIEKVEKNKEDRKTVKANQQAGWKTQENKTSNAYRPPQTRPNTNPVNTSTQHAPTVTAPAPVKTNKYIPPAKRNV</sequence>
<reference evidence="2" key="1">
    <citation type="submission" date="2022-11" db="UniProtKB">
        <authorList>
            <consortium name="WormBaseParasite"/>
        </authorList>
    </citation>
    <scope>IDENTIFICATION</scope>
</reference>